<dbReference type="Proteomes" id="UP000276254">
    <property type="component" value="Chromosome"/>
</dbReference>
<name>A0A494TMP8_SPHPE</name>
<gene>
    <name evidence="1" type="ORF">D3Y57_15495</name>
</gene>
<dbReference type="KEGG" id="spha:D3Y57_15495"/>
<keyword evidence="2" id="KW-1185">Reference proteome</keyword>
<evidence type="ECO:0000313" key="2">
    <source>
        <dbReference type="Proteomes" id="UP000276254"/>
    </source>
</evidence>
<evidence type="ECO:0000313" key="1">
    <source>
        <dbReference type="EMBL" id="AYJ87086.1"/>
    </source>
</evidence>
<organism evidence="1 2">
    <name type="scientific">Sphingomonas paeninsulae</name>
    <dbReference type="NCBI Taxonomy" id="2319844"/>
    <lineage>
        <taxon>Bacteria</taxon>
        <taxon>Pseudomonadati</taxon>
        <taxon>Pseudomonadota</taxon>
        <taxon>Alphaproteobacteria</taxon>
        <taxon>Sphingomonadales</taxon>
        <taxon>Sphingomonadaceae</taxon>
        <taxon>Sphingomonas</taxon>
    </lineage>
</organism>
<dbReference type="EMBL" id="CP032829">
    <property type="protein sequence ID" value="AYJ87086.1"/>
    <property type="molecule type" value="Genomic_DNA"/>
</dbReference>
<accession>A0A494TMP8</accession>
<proteinExistence type="predicted"/>
<dbReference type="OrthoDB" id="7053758at2"/>
<dbReference type="RefSeq" id="WP_121154028.1">
    <property type="nucleotide sequence ID" value="NZ_CP032829.1"/>
</dbReference>
<reference evidence="1 2" key="1">
    <citation type="submission" date="2018-09" db="EMBL/GenBank/DDBJ databases">
        <title>Sphingomonas peninsula sp. nov., isolated from fildes peninsula, Antarctic soil.</title>
        <authorList>
            <person name="Yingchao G."/>
        </authorList>
    </citation>
    <scope>NUCLEOTIDE SEQUENCE [LARGE SCALE GENOMIC DNA]</scope>
    <source>
        <strain evidence="1 2">YZ-8</strain>
    </source>
</reference>
<protein>
    <submittedName>
        <fullName evidence="1">DUF1214 domain-containing protein</fullName>
    </submittedName>
</protein>
<sequence>MTVELDRAKGQRLLSGRAWDDYCEQVRRAGHMIDRFEDEADDLDRAEWYRFVTRLMRNGFERFIENTEPERPRLRDTPWRQGINFQSPDQDHLLAEFVDGQHDYRITGNRGTIPYFVIASWSAPQPADVGARDWAERGVEGLADFDPATLTTTGFLQSDVVHFDQDGNFEIIVSRDRPAEGQDWLPITGDCVGLLVRTVYHLREETIAPVMRIERLDGATPRPIRSADMADAVAKAGQVVLGYCELVRRWWQDNLARRPNRIRFSRAVYLSNGGVPDRHHGFGTWECEPDEALVIRFNPVACDYWIFQLCNIWQENLDNYEDGGGHVQKYRARHEADGSILVIVAAQDPGAGGNHVDPYGHRHGGMSLRFIKTAGDPPPVTLHRLPLSVLRAKGLAALDDLTPIMSGEITD</sequence>
<dbReference type="AlphaFoldDB" id="A0A494TMP8"/>